<reference evidence="1 2" key="1">
    <citation type="submission" date="2021-01" db="EMBL/GenBank/DDBJ databases">
        <title>Whole genome shotgun sequence of Actinoplanes durhamensis NBRC 14914.</title>
        <authorList>
            <person name="Komaki H."/>
            <person name="Tamura T."/>
        </authorList>
    </citation>
    <scope>NUCLEOTIDE SEQUENCE [LARGE SCALE GENOMIC DNA]</scope>
    <source>
        <strain evidence="1 2">NBRC 14914</strain>
    </source>
</reference>
<organism evidence="1 2">
    <name type="scientific">Paractinoplanes durhamensis</name>
    <dbReference type="NCBI Taxonomy" id="113563"/>
    <lineage>
        <taxon>Bacteria</taxon>
        <taxon>Bacillati</taxon>
        <taxon>Actinomycetota</taxon>
        <taxon>Actinomycetes</taxon>
        <taxon>Micromonosporales</taxon>
        <taxon>Micromonosporaceae</taxon>
        <taxon>Paractinoplanes</taxon>
    </lineage>
</organism>
<accession>A0ABQ3ZEV0</accession>
<gene>
    <name evidence="1" type="ORF">Adu01nite_94190</name>
</gene>
<name>A0ABQ3ZEV0_9ACTN</name>
<evidence type="ECO:0000313" key="1">
    <source>
        <dbReference type="EMBL" id="GIE08069.1"/>
    </source>
</evidence>
<dbReference type="EMBL" id="BOML01000100">
    <property type="protein sequence ID" value="GIE08069.1"/>
    <property type="molecule type" value="Genomic_DNA"/>
</dbReference>
<protein>
    <submittedName>
        <fullName evidence="1">Uncharacterized protein</fullName>
    </submittedName>
</protein>
<evidence type="ECO:0000313" key="2">
    <source>
        <dbReference type="Proteomes" id="UP000637628"/>
    </source>
</evidence>
<proteinExistence type="predicted"/>
<dbReference type="Proteomes" id="UP000637628">
    <property type="component" value="Unassembled WGS sequence"/>
</dbReference>
<sequence length="128" mass="13854">MLGQHGLPVGEVAATVREQWGDRLPSVRPGPWQAVGEALAAGDFQAAIRALVRRNEEFTALRGGGLPWVQITDQDGFLLRPGPTRLLAGAQCPQCPTHPWLRWPRNPSSELFNTAVITGCIVVRASPP</sequence>
<comment type="caution">
    <text evidence="1">The sequence shown here is derived from an EMBL/GenBank/DDBJ whole genome shotgun (WGS) entry which is preliminary data.</text>
</comment>
<keyword evidence="2" id="KW-1185">Reference proteome</keyword>